<dbReference type="Proteomes" id="UP000214646">
    <property type="component" value="Unassembled WGS sequence"/>
</dbReference>
<dbReference type="EMBL" id="NIDE01000008">
    <property type="protein sequence ID" value="OWK40470.1"/>
    <property type="molecule type" value="Genomic_DNA"/>
</dbReference>
<accession>A0A225DG00</accession>
<keyword evidence="1" id="KW-1133">Transmembrane helix</keyword>
<sequence length="344" mass="36456">MSSSRARNRRAFTLIELLVVIAIIAVLIGLLLPAVQKVREAAARTTCANNLKQIALAAHGYESANGALPPGYFGNSTDRNYGETGYSSTNATYVGTLAVILPHLEQSALYSQIPSILFTDGTYPSGGLPGWWSLAQSWAAAQVSVKTYLCPSDPQSRPQATFAYWLFAQSDATGAASVGFASWPTDYNMAKTNYAPVGGACGNRASTSSASFGPNANLAKYAGIFYDRSKTTFTSITDGTSNTLMFGEGMAGPGAAPTYQWQWMSQGPIPTLLGLSNNQLSTNVMYRFGSRHTGVSQFCLADGSVRALTSGTSNPAPPAPTDWWTFQQMAGRADGDVLSSSLIN</sequence>
<feature type="domain" description="DUF1559" evidence="2">
    <location>
        <begin position="36"/>
        <end position="310"/>
    </location>
</feature>
<feature type="transmembrane region" description="Helical" evidence="1">
    <location>
        <begin position="12"/>
        <end position="35"/>
    </location>
</feature>
<organism evidence="3 4">
    <name type="scientific">Fimbriiglobus ruber</name>
    <dbReference type="NCBI Taxonomy" id="1908690"/>
    <lineage>
        <taxon>Bacteria</taxon>
        <taxon>Pseudomonadati</taxon>
        <taxon>Planctomycetota</taxon>
        <taxon>Planctomycetia</taxon>
        <taxon>Gemmatales</taxon>
        <taxon>Gemmataceae</taxon>
        <taxon>Fimbriiglobus</taxon>
    </lineage>
</organism>
<dbReference type="InterPro" id="IPR012902">
    <property type="entry name" value="N_methyl_site"/>
</dbReference>
<protein>
    <recommendedName>
        <fullName evidence="2">DUF1559 domain-containing protein</fullName>
    </recommendedName>
</protein>
<dbReference type="InterPro" id="IPR027558">
    <property type="entry name" value="Pre_pil_HX9DG_C"/>
</dbReference>
<dbReference type="Pfam" id="PF07596">
    <property type="entry name" value="SBP_bac_10"/>
    <property type="match status" value="1"/>
</dbReference>
<dbReference type="PANTHER" id="PTHR30093">
    <property type="entry name" value="GENERAL SECRETION PATHWAY PROTEIN G"/>
    <property type="match status" value="1"/>
</dbReference>
<dbReference type="RefSeq" id="WP_088256535.1">
    <property type="nucleotide sequence ID" value="NZ_NIDE01000008.1"/>
</dbReference>
<dbReference type="Gene3D" id="3.30.700.10">
    <property type="entry name" value="Glycoprotein, Type 4 Pilin"/>
    <property type="match status" value="1"/>
</dbReference>
<keyword evidence="1" id="KW-0812">Transmembrane</keyword>
<dbReference type="OrthoDB" id="255848at2"/>
<reference evidence="4" key="1">
    <citation type="submission" date="2017-06" db="EMBL/GenBank/DDBJ databases">
        <title>Genome analysis of Fimbriiglobus ruber SP5, the first member of the order Planctomycetales with confirmed chitinolytic capability.</title>
        <authorList>
            <person name="Ravin N.V."/>
            <person name="Rakitin A.L."/>
            <person name="Ivanova A.A."/>
            <person name="Beletsky A.V."/>
            <person name="Kulichevskaya I.S."/>
            <person name="Mardanov A.V."/>
            <person name="Dedysh S.N."/>
        </authorList>
    </citation>
    <scope>NUCLEOTIDE SEQUENCE [LARGE SCALE GENOMIC DNA]</scope>
    <source>
        <strain evidence="4">SP5</strain>
    </source>
</reference>
<keyword evidence="1" id="KW-0472">Membrane</keyword>
<proteinExistence type="predicted"/>
<evidence type="ECO:0000313" key="4">
    <source>
        <dbReference type="Proteomes" id="UP000214646"/>
    </source>
</evidence>
<name>A0A225DG00_9BACT</name>
<evidence type="ECO:0000313" key="3">
    <source>
        <dbReference type="EMBL" id="OWK40470.1"/>
    </source>
</evidence>
<dbReference type="InterPro" id="IPR011453">
    <property type="entry name" value="DUF1559"/>
</dbReference>
<gene>
    <name evidence="3" type="ORF">FRUB_05389</name>
</gene>
<dbReference type="InterPro" id="IPR045584">
    <property type="entry name" value="Pilin-like"/>
</dbReference>
<dbReference type="SUPFAM" id="SSF54523">
    <property type="entry name" value="Pili subunits"/>
    <property type="match status" value="1"/>
</dbReference>
<comment type="caution">
    <text evidence="3">The sequence shown here is derived from an EMBL/GenBank/DDBJ whole genome shotgun (WGS) entry which is preliminary data.</text>
</comment>
<dbReference type="NCBIfam" id="TIGR04294">
    <property type="entry name" value="pre_pil_HX9DG"/>
    <property type="match status" value="1"/>
</dbReference>
<dbReference type="AlphaFoldDB" id="A0A225DG00"/>
<evidence type="ECO:0000259" key="2">
    <source>
        <dbReference type="Pfam" id="PF07596"/>
    </source>
</evidence>
<dbReference type="PANTHER" id="PTHR30093:SF2">
    <property type="entry name" value="TYPE II SECRETION SYSTEM PROTEIN H"/>
    <property type="match status" value="1"/>
</dbReference>
<dbReference type="NCBIfam" id="TIGR02532">
    <property type="entry name" value="IV_pilin_GFxxxE"/>
    <property type="match status" value="1"/>
</dbReference>
<evidence type="ECO:0000256" key="1">
    <source>
        <dbReference type="SAM" id="Phobius"/>
    </source>
</evidence>
<keyword evidence="4" id="KW-1185">Reference proteome</keyword>
<dbReference type="Pfam" id="PF07963">
    <property type="entry name" value="N_methyl"/>
    <property type="match status" value="1"/>
</dbReference>